<evidence type="ECO:0000313" key="1">
    <source>
        <dbReference type="EMBL" id="UUC20772.1"/>
    </source>
</evidence>
<gene>
    <name evidence="1" type="ORF">NOV18_09945</name>
</gene>
<evidence type="ECO:0000313" key="2">
    <source>
        <dbReference type="Proteomes" id="UP001058744"/>
    </source>
</evidence>
<accession>A0AAJ5LEJ5</accession>
<reference evidence="1" key="1">
    <citation type="submission" date="2022-07" db="EMBL/GenBank/DDBJ databases">
        <title>Complete genome of MD9.</title>
        <authorList>
            <person name="Cao G."/>
        </authorList>
    </citation>
    <scope>NUCLEOTIDE SEQUENCE</scope>
    <source>
        <strain evidence="1">MD9</strain>
    </source>
</reference>
<dbReference type="RefSeq" id="WP_256382054.1">
    <property type="nucleotide sequence ID" value="NZ_CP101700.1"/>
</dbReference>
<proteinExistence type="predicted"/>
<dbReference type="GeneID" id="97167373"/>
<sequence>MIEDIQQDIDVTVKLEDFIRFLTNVGRSSKCPVCPHDGEWLFYIDQTKNTGMASPMAVTDVITKYAEAPSDTYPVFTMECPNCGFLTYTNANLVVKKLKENSNG</sequence>
<dbReference type="Proteomes" id="UP001058744">
    <property type="component" value="Chromosome"/>
</dbReference>
<dbReference type="EMBL" id="CP101700">
    <property type="protein sequence ID" value="UUC20772.1"/>
    <property type="molecule type" value="Genomic_DNA"/>
</dbReference>
<name>A0AAJ5LEJ5_9PSED</name>
<protein>
    <submittedName>
        <fullName evidence="1">Uncharacterized protein</fullName>
    </submittedName>
</protein>
<organism evidence="1 2">
    <name type="scientific">Pseudomonas asiatica</name>
    <dbReference type="NCBI Taxonomy" id="2219225"/>
    <lineage>
        <taxon>Bacteria</taxon>
        <taxon>Pseudomonadati</taxon>
        <taxon>Pseudomonadota</taxon>
        <taxon>Gammaproteobacteria</taxon>
        <taxon>Pseudomonadales</taxon>
        <taxon>Pseudomonadaceae</taxon>
        <taxon>Pseudomonas</taxon>
    </lineage>
</organism>
<dbReference type="AlphaFoldDB" id="A0AAJ5LEJ5"/>